<dbReference type="PATRIC" id="fig|43658.5.peg.795"/>
<name>A0A0F4QXW9_9GAMM</name>
<dbReference type="AlphaFoldDB" id="A0A0F4QXW9"/>
<protein>
    <submittedName>
        <fullName evidence="1">Uncharacterized protein</fullName>
    </submittedName>
</protein>
<keyword evidence="2" id="KW-1185">Reference proteome</keyword>
<dbReference type="RefSeq" id="WP_046003626.1">
    <property type="nucleotide sequence ID" value="NZ_JXYA01000006.1"/>
</dbReference>
<evidence type="ECO:0000313" key="1">
    <source>
        <dbReference type="EMBL" id="KJZ12189.1"/>
    </source>
</evidence>
<accession>A0A0F4QXW9</accession>
<evidence type="ECO:0000313" key="2">
    <source>
        <dbReference type="Proteomes" id="UP000033452"/>
    </source>
</evidence>
<gene>
    <name evidence="1" type="ORF">TW77_03795</name>
</gene>
<sequence>MKVAGLNTTYALPATQSATIEATNGNALPQSTTPPSSAARAVDMNRFGLNELNALIQATGDERLLFRLPHDTFKLVDGELQGSQSTGFLSQIEREIAFERSIGNDTQELESFLDVLKGYQGYPLQPGIDTSA</sequence>
<organism evidence="1 2">
    <name type="scientific">Pseudoalteromonas rubra</name>
    <dbReference type="NCBI Taxonomy" id="43658"/>
    <lineage>
        <taxon>Bacteria</taxon>
        <taxon>Pseudomonadati</taxon>
        <taxon>Pseudomonadota</taxon>
        <taxon>Gammaproteobacteria</taxon>
        <taxon>Alteromonadales</taxon>
        <taxon>Pseudoalteromonadaceae</taxon>
        <taxon>Pseudoalteromonas</taxon>
    </lineage>
</organism>
<comment type="caution">
    <text evidence="1">The sequence shown here is derived from an EMBL/GenBank/DDBJ whole genome shotgun (WGS) entry which is preliminary data.</text>
</comment>
<dbReference type="EMBL" id="JXYA01000006">
    <property type="protein sequence ID" value="KJZ12189.1"/>
    <property type="molecule type" value="Genomic_DNA"/>
</dbReference>
<reference evidence="1 2" key="1">
    <citation type="journal article" date="2015" name="BMC Genomics">
        <title>Genome mining reveals unlocked bioactive potential of marine Gram-negative bacteria.</title>
        <authorList>
            <person name="Machado H."/>
            <person name="Sonnenschein E.C."/>
            <person name="Melchiorsen J."/>
            <person name="Gram L."/>
        </authorList>
    </citation>
    <scope>NUCLEOTIDE SEQUENCE [LARGE SCALE GENOMIC DNA]</scope>
    <source>
        <strain evidence="1 2">S2471</strain>
    </source>
</reference>
<proteinExistence type="predicted"/>
<dbReference type="Proteomes" id="UP000033452">
    <property type="component" value="Unassembled WGS sequence"/>
</dbReference>
<dbReference type="OrthoDB" id="6308939at2"/>